<dbReference type="OrthoDB" id="9779910at2"/>
<accession>A0A3M0M960</accession>
<reference evidence="4 5" key="1">
    <citation type="submission" date="2018-07" db="EMBL/GenBank/DDBJ databases">
        <authorList>
            <person name="Zhang Y."/>
            <person name="Wang L."/>
            <person name="Ma S."/>
        </authorList>
    </citation>
    <scope>NUCLEOTIDE SEQUENCE [LARGE SCALE GENOMIC DNA]</scope>
    <source>
        <strain evidence="4 5">4-2</strain>
    </source>
</reference>
<dbReference type="Proteomes" id="UP000273516">
    <property type="component" value="Unassembled WGS sequence"/>
</dbReference>
<protein>
    <submittedName>
        <fullName evidence="4">ComF family protein</fullName>
    </submittedName>
</protein>
<name>A0A3M0M960_9RHOB</name>
<dbReference type="InterPro" id="IPR051910">
    <property type="entry name" value="ComF/GntX_DNA_util-trans"/>
</dbReference>
<dbReference type="InterPro" id="IPR000836">
    <property type="entry name" value="PRTase_dom"/>
</dbReference>
<dbReference type="Pfam" id="PF18912">
    <property type="entry name" value="DZR_2"/>
    <property type="match status" value="1"/>
</dbReference>
<dbReference type="InterPro" id="IPR044005">
    <property type="entry name" value="DZR_2"/>
</dbReference>
<feature type="domain" description="Double zinc ribbon" evidence="3">
    <location>
        <begin position="10"/>
        <end position="83"/>
    </location>
</feature>
<evidence type="ECO:0000259" key="2">
    <source>
        <dbReference type="Pfam" id="PF00156"/>
    </source>
</evidence>
<dbReference type="AlphaFoldDB" id="A0A3M0M960"/>
<gene>
    <name evidence="4" type="ORF">C9E81_14335</name>
</gene>
<evidence type="ECO:0000313" key="4">
    <source>
        <dbReference type="EMBL" id="RMC34328.1"/>
    </source>
</evidence>
<dbReference type="InterPro" id="IPR029057">
    <property type="entry name" value="PRTase-like"/>
</dbReference>
<organism evidence="4 5">
    <name type="scientific">Paracoccus alkanivorans</name>
    <dbReference type="NCBI Taxonomy" id="2116655"/>
    <lineage>
        <taxon>Bacteria</taxon>
        <taxon>Pseudomonadati</taxon>
        <taxon>Pseudomonadota</taxon>
        <taxon>Alphaproteobacteria</taxon>
        <taxon>Rhodobacterales</taxon>
        <taxon>Paracoccaceae</taxon>
        <taxon>Paracoccus</taxon>
    </lineage>
</organism>
<dbReference type="PANTHER" id="PTHR47505">
    <property type="entry name" value="DNA UTILIZATION PROTEIN YHGH"/>
    <property type="match status" value="1"/>
</dbReference>
<sequence length="257" mass="27152">MLRGPVKAMLRMLYPPQCLSCGQAVASGPDVTPAQDAGGGLCPECWQETCFISGLACASCGAPLADDGHSGAQEQETRCDDCLSVARPWHHGRAAIVYSGVGRELVLTLKHGDRPDLAPTLALWLSQAAAPVIRPGMIVAPVPLHFRRLLKRRYNQSALLARHLAGMQGLHHLPDLLLRRRHTPGQDHRGVADRFANISGAVAINPRRASRIADKQVLLVDDVMTSGATLAAAAEALLAAGSGPVSVAVLARAVKDA</sequence>
<feature type="domain" description="Phosphoribosyltransferase" evidence="2">
    <location>
        <begin position="205"/>
        <end position="252"/>
    </location>
</feature>
<dbReference type="EMBL" id="QOKZ01000005">
    <property type="protein sequence ID" value="RMC34328.1"/>
    <property type="molecule type" value="Genomic_DNA"/>
</dbReference>
<dbReference type="Gene3D" id="3.40.50.2020">
    <property type="match status" value="1"/>
</dbReference>
<dbReference type="PANTHER" id="PTHR47505:SF1">
    <property type="entry name" value="DNA UTILIZATION PROTEIN YHGH"/>
    <property type="match status" value="1"/>
</dbReference>
<evidence type="ECO:0000256" key="1">
    <source>
        <dbReference type="ARBA" id="ARBA00008007"/>
    </source>
</evidence>
<dbReference type="Pfam" id="PF00156">
    <property type="entry name" value="Pribosyltran"/>
    <property type="match status" value="1"/>
</dbReference>
<comment type="caution">
    <text evidence="4">The sequence shown here is derived from an EMBL/GenBank/DDBJ whole genome shotgun (WGS) entry which is preliminary data.</text>
</comment>
<dbReference type="SUPFAM" id="SSF53271">
    <property type="entry name" value="PRTase-like"/>
    <property type="match status" value="1"/>
</dbReference>
<comment type="similarity">
    <text evidence="1">Belongs to the ComF/GntX family.</text>
</comment>
<evidence type="ECO:0000313" key="5">
    <source>
        <dbReference type="Proteomes" id="UP000273516"/>
    </source>
</evidence>
<proteinExistence type="inferred from homology"/>
<evidence type="ECO:0000259" key="3">
    <source>
        <dbReference type="Pfam" id="PF18912"/>
    </source>
</evidence>
<keyword evidence="5" id="KW-1185">Reference proteome</keyword>